<organism evidence="1 2">
    <name type="scientific">Gigaspora margarita</name>
    <dbReference type="NCBI Taxonomy" id="4874"/>
    <lineage>
        <taxon>Eukaryota</taxon>
        <taxon>Fungi</taxon>
        <taxon>Fungi incertae sedis</taxon>
        <taxon>Mucoromycota</taxon>
        <taxon>Glomeromycotina</taxon>
        <taxon>Glomeromycetes</taxon>
        <taxon>Diversisporales</taxon>
        <taxon>Gigasporaceae</taxon>
        <taxon>Gigaspora</taxon>
    </lineage>
</organism>
<reference evidence="1 2" key="1">
    <citation type="submission" date="2021-06" db="EMBL/GenBank/DDBJ databases">
        <authorList>
            <person name="Kallberg Y."/>
            <person name="Tangrot J."/>
            <person name="Rosling A."/>
        </authorList>
    </citation>
    <scope>NUCLEOTIDE SEQUENCE [LARGE SCALE GENOMIC DNA]</scope>
    <source>
        <strain evidence="1 2">120-4 pot B 10/14</strain>
    </source>
</reference>
<evidence type="ECO:0000313" key="1">
    <source>
        <dbReference type="EMBL" id="CAG8847795.1"/>
    </source>
</evidence>
<dbReference type="Proteomes" id="UP000789901">
    <property type="component" value="Unassembled WGS sequence"/>
</dbReference>
<accession>A0ABN7X688</accession>
<feature type="non-terminal residue" evidence="1">
    <location>
        <position position="1"/>
    </location>
</feature>
<proteinExistence type="predicted"/>
<sequence>VVKDLVEAFVKANIPLEKVNALRPFFRKYCKESSLIPQADALRRQYLPEIYQQSINDLKE</sequence>
<keyword evidence="2" id="KW-1185">Reference proteome</keyword>
<name>A0ABN7X688_GIGMA</name>
<gene>
    <name evidence="1" type="ORF">GMARGA_LOCUS38852</name>
</gene>
<comment type="caution">
    <text evidence="1">The sequence shown here is derived from an EMBL/GenBank/DDBJ whole genome shotgun (WGS) entry which is preliminary data.</text>
</comment>
<feature type="non-terminal residue" evidence="1">
    <location>
        <position position="60"/>
    </location>
</feature>
<evidence type="ECO:0000313" key="2">
    <source>
        <dbReference type="Proteomes" id="UP000789901"/>
    </source>
</evidence>
<protein>
    <submittedName>
        <fullName evidence="1">34505_t:CDS:1</fullName>
    </submittedName>
</protein>
<dbReference type="EMBL" id="CAJVQB010089301">
    <property type="protein sequence ID" value="CAG8847795.1"/>
    <property type="molecule type" value="Genomic_DNA"/>
</dbReference>